<proteinExistence type="predicted"/>
<organism evidence="1">
    <name type="scientific">marine sediment metagenome</name>
    <dbReference type="NCBI Taxonomy" id="412755"/>
    <lineage>
        <taxon>unclassified sequences</taxon>
        <taxon>metagenomes</taxon>
        <taxon>ecological metagenomes</taxon>
    </lineage>
</organism>
<accession>A0A0F9GJT2</accession>
<comment type="caution">
    <text evidence="1">The sequence shown here is derived from an EMBL/GenBank/DDBJ whole genome shotgun (WGS) entry which is preliminary data.</text>
</comment>
<dbReference type="AlphaFoldDB" id="A0A0F9GJT2"/>
<name>A0A0F9GJT2_9ZZZZ</name>
<protein>
    <submittedName>
        <fullName evidence="1">Uncharacterized protein</fullName>
    </submittedName>
</protein>
<reference evidence="1" key="1">
    <citation type="journal article" date="2015" name="Nature">
        <title>Complex archaea that bridge the gap between prokaryotes and eukaryotes.</title>
        <authorList>
            <person name="Spang A."/>
            <person name="Saw J.H."/>
            <person name="Jorgensen S.L."/>
            <person name="Zaremba-Niedzwiedzka K."/>
            <person name="Martijn J."/>
            <person name="Lind A.E."/>
            <person name="van Eijk R."/>
            <person name="Schleper C."/>
            <person name="Guy L."/>
            <person name="Ettema T.J."/>
        </authorList>
    </citation>
    <scope>NUCLEOTIDE SEQUENCE</scope>
</reference>
<sequence>PREWGNHPEQHVGIYMQPLDEKVVAAGFRGNIAVTVTPLDQLPGLPSDPKDIPLEALKGPSLSAKKAWSGGDISWNPTYVANRRAMKSTFNYTLPENPEIHVSVEGVVVLDEAGRKLFVFALHEAEQRAKESRQLFRQLISTVKFLS</sequence>
<dbReference type="EMBL" id="LAZR01017758">
    <property type="protein sequence ID" value="KKL99079.1"/>
    <property type="molecule type" value="Genomic_DNA"/>
</dbReference>
<evidence type="ECO:0000313" key="1">
    <source>
        <dbReference type="EMBL" id="KKL99079.1"/>
    </source>
</evidence>
<gene>
    <name evidence="1" type="ORF">LCGC14_1817950</name>
</gene>
<feature type="non-terminal residue" evidence="1">
    <location>
        <position position="1"/>
    </location>
</feature>